<dbReference type="PROSITE" id="PS01098">
    <property type="entry name" value="LIPASE_GDSL_SER"/>
    <property type="match status" value="1"/>
</dbReference>
<dbReference type="Proteomes" id="UP000305948">
    <property type="component" value="Unassembled WGS sequence"/>
</dbReference>
<accession>A0A5C3MYV1</accession>
<evidence type="ECO:0000313" key="3">
    <source>
        <dbReference type="Proteomes" id="UP000305948"/>
    </source>
</evidence>
<dbReference type="InterPro" id="IPR013830">
    <property type="entry name" value="SGNH_hydro"/>
</dbReference>
<feature type="domain" description="SGNH hydrolase-type esterase" evidence="1">
    <location>
        <begin position="11"/>
        <end position="208"/>
    </location>
</feature>
<evidence type="ECO:0000259" key="1">
    <source>
        <dbReference type="Pfam" id="PF13472"/>
    </source>
</evidence>
<dbReference type="SUPFAM" id="SSF52266">
    <property type="entry name" value="SGNH hydrolase"/>
    <property type="match status" value="1"/>
</dbReference>
<name>A0A5C3MYV1_9AGAM</name>
<dbReference type="PANTHER" id="PTHR14209">
    <property type="entry name" value="ISOAMYL ACETATE-HYDROLYZING ESTERASE 1"/>
    <property type="match status" value="1"/>
</dbReference>
<dbReference type="AlphaFoldDB" id="A0A5C3MYV1"/>
<keyword evidence="2" id="KW-0378">Hydrolase</keyword>
<dbReference type="EMBL" id="ML213514">
    <property type="protein sequence ID" value="TFK50103.1"/>
    <property type="molecule type" value="Genomic_DNA"/>
</dbReference>
<gene>
    <name evidence="2" type="ORF">OE88DRAFT_1736382</name>
</gene>
<dbReference type="GO" id="GO:0006629">
    <property type="term" value="P:lipid metabolic process"/>
    <property type="evidence" value="ECO:0007669"/>
    <property type="project" value="InterPro"/>
</dbReference>
<proteinExistence type="predicted"/>
<dbReference type="OrthoDB" id="671439at2759"/>
<organism evidence="2 3">
    <name type="scientific">Heliocybe sulcata</name>
    <dbReference type="NCBI Taxonomy" id="5364"/>
    <lineage>
        <taxon>Eukaryota</taxon>
        <taxon>Fungi</taxon>
        <taxon>Dikarya</taxon>
        <taxon>Basidiomycota</taxon>
        <taxon>Agaricomycotina</taxon>
        <taxon>Agaricomycetes</taxon>
        <taxon>Gloeophyllales</taxon>
        <taxon>Gloeophyllaceae</taxon>
        <taxon>Heliocybe</taxon>
    </lineage>
</organism>
<dbReference type="InterPro" id="IPR008265">
    <property type="entry name" value="Lipase_GDSL_AS"/>
</dbReference>
<reference evidence="2 3" key="1">
    <citation type="journal article" date="2019" name="Nat. Ecol. Evol.">
        <title>Megaphylogeny resolves global patterns of mushroom evolution.</title>
        <authorList>
            <person name="Varga T."/>
            <person name="Krizsan K."/>
            <person name="Foldi C."/>
            <person name="Dima B."/>
            <person name="Sanchez-Garcia M."/>
            <person name="Sanchez-Ramirez S."/>
            <person name="Szollosi G.J."/>
            <person name="Szarkandi J.G."/>
            <person name="Papp V."/>
            <person name="Albert L."/>
            <person name="Andreopoulos W."/>
            <person name="Angelini C."/>
            <person name="Antonin V."/>
            <person name="Barry K.W."/>
            <person name="Bougher N.L."/>
            <person name="Buchanan P."/>
            <person name="Buyck B."/>
            <person name="Bense V."/>
            <person name="Catcheside P."/>
            <person name="Chovatia M."/>
            <person name="Cooper J."/>
            <person name="Damon W."/>
            <person name="Desjardin D."/>
            <person name="Finy P."/>
            <person name="Geml J."/>
            <person name="Haridas S."/>
            <person name="Hughes K."/>
            <person name="Justo A."/>
            <person name="Karasinski D."/>
            <person name="Kautmanova I."/>
            <person name="Kiss B."/>
            <person name="Kocsube S."/>
            <person name="Kotiranta H."/>
            <person name="LaButti K.M."/>
            <person name="Lechner B.E."/>
            <person name="Liimatainen K."/>
            <person name="Lipzen A."/>
            <person name="Lukacs Z."/>
            <person name="Mihaltcheva S."/>
            <person name="Morgado L.N."/>
            <person name="Niskanen T."/>
            <person name="Noordeloos M.E."/>
            <person name="Ohm R.A."/>
            <person name="Ortiz-Santana B."/>
            <person name="Ovrebo C."/>
            <person name="Racz N."/>
            <person name="Riley R."/>
            <person name="Savchenko A."/>
            <person name="Shiryaev A."/>
            <person name="Soop K."/>
            <person name="Spirin V."/>
            <person name="Szebenyi C."/>
            <person name="Tomsovsky M."/>
            <person name="Tulloss R.E."/>
            <person name="Uehling J."/>
            <person name="Grigoriev I.V."/>
            <person name="Vagvolgyi C."/>
            <person name="Papp T."/>
            <person name="Martin F.M."/>
            <person name="Miettinen O."/>
            <person name="Hibbett D.S."/>
            <person name="Nagy L.G."/>
        </authorList>
    </citation>
    <scope>NUCLEOTIDE SEQUENCE [LARGE SCALE GENOMIC DNA]</scope>
    <source>
        <strain evidence="2 3">OMC1185</strain>
    </source>
</reference>
<dbReference type="GO" id="GO:0016298">
    <property type="term" value="F:lipase activity"/>
    <property type="evidence" value="ECO:0007669"/>
    <property type="project" value="InterPro"/>
</dbReference>
<protein>
    <submittedName>
        <fullName evidence="2">SGNH hydrolase</fullName>
    </submittedName>
</protein>
<dbReference type="PANTHER" id="PTHR14209:SF19">
    <property type="entry name" value="ISOAMYL ACETATE-HYDROLYZING ESTERASE 1 HOMOLOG"/>
    <property type="match status" value="1"/>
</dbReference>
<dbReference type="Pfam" id="PF13472">
    <property type="entry name" value="Lipase_GDSL_2"/>
    <property type="match status" value="1"/>
</dbReference>
<dbReference type="InterPro" id="IPR045136">
    <property type="entry name" value="Iah1-like"/>
</dbReference>
<dbReference type="Gene3D" id="3.40.50.1110">
    <property type="entry name" value="SGNH hydrolase"/>
    <property type="match status" value="1"/>
</dbReference>
<dbReference type="CDD" id="cd01838">
    <property type="entry name" value="Isoamyl_acetate_hydrolase_like"/>
    <property type="match status" value="1"/>
</dbReference>
<dbReference type="STRING" id="5364.A0A5C3MYV1"/>
<evidence type="ECO:0000313" key="2">
    <source>
        <dbReference type="EMBL" id="TFK50103.1"/>
    </source>
</evidence>
<dbReference type="InterPro" id="IPR036514">
    <property type="entry name" value="SGNH_hydro_sf"/>
</dbReference>
<sequence length="263" mass="29791">MNADVQDCIVLLGDSLTQGGWEPHGFAQRLSFVYARKLDVINRGLSGYNTEWAIPVFEQFFAKCKAQETLPKVQLMTIWFGANDSCIKPSPQHVPLPAFAANLSKLVNFVKSPDSVYYSPTTRVVLITPPPVNTRHRGAQLAARDPPQDLDRKFDVTREYAEAVKEVGRKEGVPVVDIWTSIWEATGKVEEDLTKYLKDGLHLNADGYTFVYDDLNNTIKESYPEIHYEALEFVFPYWGEVANSPDPLKALTRRDIFTGEYRV</sequence>
<keyword evidence="3" id="KW-1185">Reference proteome</keyword>